<dbReference type="RefSeq" id="WP_113920745.1">
    <property type="nucleotide sequence ID" value="NZ_CALNCS010000042.1"/>
</dbReference>
<evidence type="ECO:0000313" key="1">
    <source>
        <dbReference type="EMBL" id="RBP63877.1"/>
    </source>
</evidence>
<sequence>MKNILQNEHIIPIDVLLNCAMNEYFGSDQCQLKKLRKISLIKKLWNERKIKRLFDKFIRDTEPYKTKVQKELNSYTDFNSPEMKEIKCIVTDFMLEMDKRKLLFDRPFLEFFMEQGYLNIAEEFILDAKEEDSQLKAEEIFQAIRNVWIMNSLQIFWGLSLELTPSVYAYSMLYPYTDNFLDNPKVKVQEKVEFNKRLSKVLNGEELSPTNSIEERVFSLVDQIKTQYSRDTYPEVFQSLYLIQEAQIKSMKQDEEQFLTSDQILSISFFKGGTSVLADAFLVKGNLNMDEMHFAFAYGAFLQLLDDLQDAKDDKKDKHQTLFSTIEDKSQIDYEVIKLISYIFKINTEGQLDTQMMSFMKEVIRNCTLMMIMEAVGRNPELISRKLYKELESYSKVRLPFYKEFEEKMKSIATNLSEKQ</sequence>
<dbReference type="Proteomes" id="UP000253490">
    <property type="component" value="Unassembled WGS sequence"/>
</dbReference>
<dbReference type="AlphaFoldDB" id="A0A366I6D9"/>
<evidence type="ECO:0000313" key="2">
    <source>
        <dbReference type="Proteomes" id="UP000253490"/>
    </source>
</evidence>
<reference evidence="1 2" key="1">
    <citation type="submission" date="2018-06" db="EMBL/GenBank/DDBJ databases">
        <title>Genomic Encyclopedia of Type Strains, Phase IV (KMG-IV): sequencing the most valuable type-strain genomes for metagenomic binning, comparative biology and taxonomic classification.</title>
        <authorList>
            <person name="Goeker M."/>
        </authorList>
    </citation>
    <scope>NUCLEOTIDE SEQUENCE [LARGE SCALE GENOMIC DNA]</scope>
    <source>
        <strain evidence="1 2">DSM 22112</strain>
    </source>
</reference>
<dbReference type="EMBL" id="QNRX01000009">
    <property type="protein sequence ID" value="RBP63877.1"/>
    <property type="molecule type" value="Genomic_DNA"/>
</dbReference>
<keyword evidence="2" id="KW-1185">Reference proteome</keyword>
<protein>
    <submittedName>
        <fullName evidence="1">Uncharacterized protein</fullName>
    </submittedName>
</protein>
<name>A0A366I6D9_9FIRM</name>
<proteinExistence type="predicted"/>
<organism evidence="1 2">
    <name type="scientific">Alkalibaculum bacchi</name>
    <dbReference type="NCBI Taxonomy" id="645887"/>
    <lineage>
        <taxon>Bacteria</taxon>
        <taxon>Bacillati</taxon>
        <taxon>Bacillota</taxon>
        <taxon>Clostridia</taxon>
        <taxon>Eubacteriales</taxon>
        <taxon>Eubacteriaceae</taxon>
        <taxon>Alkalibaculum</taxon>
    </lineage>
</organism>
<comment type="caution">
    <text evidence="1">The sequence shown here is derived from an EMBL/GenBank/DDBJ whole genome shotgun (WGS) entry which is preliminary data.</text>
</comment>
<gene>
    <name evidence="1" type="ORF">DES36_10996</name>
</gene>
<dbReference type="OrthoDB" id="146245at2"/>
<accession>A0A366I6D9</accession>